<feature type="non-terminal residue" evidence="2">
    <location>
        <position position="79"/>
    </location>
</feature>
<name>A0A6A3I8B8_9STRA</name>
<evidence type="ECO:0008006" key="21">
    <source>
        <dbReference type="Google" id="ProtNLM"/>
    </source>
</evidence>
<evidence type="ECO:0000313" key="14">
    <source>
        <dbReference type="Proteomes" id="UP000440367"/>
    </source>
</evidence>
<dbReference type="PROSITE" id="PS51450">
    <property type="entry name" value="LRR"/>
    <property type="match status" value="1"/>
</dbReference>
<dbReference type="Proteomes" id="UP000433483">
    <property type="component" value="Unassembled WGS sequence"/>
</dbReference>
<dbReference type="Proteomes" id="UP000488956">
    <property type="component" value="Unassembled WGS sequence"/>
</dbReference>
<evidence type="ECO:0000313" key="9">
    <source>
        <dbReference type="EMBL" id="KAE9280099.1"/>
    </source>
</evidence>
<evidence type="ECO:0000313" key="20">
    <source>
        <dbReference type="Proteomes" id="UP000488956"/>
    </source>
</evidence>
<evidence type="ECO:0000313" key="13">
    <source>
        <dbReference type="Proteomes" id="UP000437068"/>
    </source>
</evidence>
<gene>
    <name evidence="9" type="ORF">PF001_g24395</name>
    <name evidence="8" type="ORF">PF002_g25740</name>
    <name evidence="7" type="ORF">PF004_g23996</name>
    <name evidence="6" type="ORF">PF005_g24281</name>
    <name evidence="5" type="ORF">PF006_g24315</name>
    <name evidence="4" type="ORF">PF007_g25029</name>
    <name evidence="10" type="ORF">PF008_g24593</name>
    <name evidence="1" type="ORF">PF009_g25897</name>
    <name evidence="3" type="ORF">PF010_g24614</name>
    <name evidence="2" type="ORF">PF011_g23807</name>
</gene>
<dbReference type="InterPro" id="IPR001611">
    <property type="entry name" value="Leu-rich_rpt"/>
</dbReference>
<evidence type="ECO:0000313" key="12">
    <source>
        <dbReference type="Proteomes" id="UP000433483"/>
    </source>
</evidence>
<dbReference type="Gene3D" id="3.80.10.10">
    <property type="entry name" value="Ribonuclease Inhibitor"/>
    <property type="match status" value="1"/>
</dbReference>
<dbReference type="Proteomes" id="UP000460718">
    <property type="component" value="Unassembled WGS sequence"/>
</dbReference>
<evidence type="ECO:0000313" key="8">
    <source>
        <dbReference type="EMBL" id="KAE9186937.1"/>
    </source>
</evidence>
<dbReference type="Proteomes" id="UP000440367">
    <property type="component" value="Unassembled WGS sequence"/>
</dbReference>
<evidence type="ECO:0000313" key="17">
    <source>
        <dbReference type="Proteomes" id="UP000460718"/>
    </source>
</evidence>
<evidence type="ECO:0000313" key="10">
    <source>
        <dbReference type="EMBL" id="KAE9294264.1"/>
    </source>
</evidence>
<sequence length="79" mass="9442">MPRITVELLRKRAEHNEGIISTLEEISLHQEELEKIEMIGTLCRKLRILYLQNNIIDKMEDLTHMKELRYLNVALNNIR</sequence>
<evidence type="ECO:0000313" key="11">
    <source>
        <dbReference type="Proteomes" id="UP000429523"/>
    </source>
</evidence>
<dbReference type="Proteomes" id="UP000486351">
    <property type="component" value="Unassembled WGS sequence"/>
</dbReference>
<dbReference type="Proteomes" id="UP000429523">
    <property type="component" value="Unassembled WGS sequence"/>
</dbReference>
<evidence type="ECO:0000313" key="4">
    <source>
        <dbReference type="EMBL" id="KAE9075397.1"/>
    </source>
</evidence>
<evidence type="ECO:0000313" key="5">
    <source>
        <dbReference type="EMBL" id="KAE9094008.1"/>
    </source>
</evidence>
<keyword evidence="12" id="KW-1185">Reference proteome</keyword>
<dbReference type="EMBL" id="QXGD01002569">
    <property type="protein sequence ID" value="KAE9186937.1"/>
    <property type="molecule type" value="Genomic_DNA"/>
</dbReference>
<dbReference type="Proteomes" id="UP000476176">
    <property type="component" value="Unassembled WGS sequence"/>
</dbReference>
<dbReference type="OrthoDB" id="10250990at2759"/>
<dbReference type="EMBL" id="QXGC01002660">
    <property type="protein sequence ID" value="KAE9183277.1"/>
    <property type="molecule type" value="Genomic_DNA"/>
</dbReference>
<dbReference type="EMBL" id="QXFX01002681">
    <property type="protein sequence ID" value="KAE9074611.1"/>
    <property type="molecule type" value="Genomic_DNA"/>
</dbReference>
<organism evidence="2 17">
    <name type="scientific">Phytophthora fragariae</name>
    <dbReference type="NCBI Taxonomy" id="53985"/>
    <lineage>
        <taxon>Eukaryota</taxon>
        <taxon>Sar</taxon>
        <taxon>Stramenopiles</taxon>
        <taxon>Oomycota</taxon>
        <taxon>Peronosporomycetes</taxon>
        <taxon>Peronosporales</taxon>
        <taxon>Peronosporaceae</taxon>
        <taxon>Phytophthora</taxon>
    </lineage>
</organism>
<dbReference type="EMBL" id="QXFZ01002611">
    <property type="protein sequence ID" value="KAE9075397.1"/>
    <property type="molecule type" value="Genomic_DNA"/>
</dbReference>
<evidence type="ECO:0000313" key="1">
    <source>
        <dbReference type="EMBL" id="KAE8923860.1"/>
    </source>
</evidence>
<evidence type="ECO:0000313" key="7">
    <source>
        <dbReference type="EMBL" id="KAE9183277.1"/>
    </source>
</evidence>
<comment type="caution">
    <text evidence="2">The sequence shown here is derived from an EMBL/GenBank/DDBJ whole genome shotgun (WGS) entry which is preliminary data.</text>
</comment>
<dbReference type="Proteomes" id="UP000437068">
    <property type="component" value="Unassembled WGS sequence"/>
</dbReference>
<evidence type="ECO:0000313" key="18">
    <source>
        <dbReference type="Proteomes" id="UP000476176"/>
    </source>
</evidence>
<evidence type="ECO:0000313" key="3">
    <source>
        <dbReference type="EMBL" id="KAE9074611.1"/>
    </source>
</evidence>
<accession>A0A6A3I8B8</accession>
<dbReference type="AlphaFoldDB" id="A0A6A3I8B8"/>
<dbReference type="EMBL" id="QXFW01002600">
    <property type="protein sequence ID" value="KAE8977055.1"/>
    <property type="molecule type" value="Genomic_DNA"/>
</dbReference>
<dbReference type="EMBL" id="QXGB01002439">
    <property type="protein sequence ID" value="KAE9177970.1"/>
    <property type="molecule type" value="Genomic_DNA"/>
</dbReference>
<proteinExistence type="predicted"/>
<evidence type="ECO:0000313" key="15">
    <source>
        <dbReference type="Proteomes" id="UP000440732"/>
    </source>
</evidence>
<protein>
    <recommendedName>
        <fullName evidence="21">U2A'/phosphoprotein 32 family A C-terminal domain-containing protein</fullName>
    </recommendedName>
</protein>
<dbReference type="EMBL" id="QXFY01002652">
    <property type="protein sequence ID" value="KAE9294264.1"/>
    <property type="molecule type" value="Genomic_DNA"/>
</dbReference>
<dbReference type="EMBL" id="QXGE01002667">
    <property type="protein sequence ID" value="KAE9280099.1"/>
    <property type="molecule type" value="Genomic_DNA"/>
</dbReference>
<dbReference type="InterPro" id="IPR032675">
    <property type="entry name" value="LRR_dom_sf"/>
</dbReference>
<reference evidence="17 18" key="1">
    <citation type="submission" date="2018-09" db="EMBL/GenBank/DDBJ databases">
        <title>Genomic investigation of the strawberry pathogen Phytophthora fragariae indicates pathogenicity is determined by transcriptional variation in three key races.</title>
        <authorList>
            <person name="Adams T.M."/>
            <person name="Armitage A.D."/>
            <person name="Sobczyk M.K."/>
            <person name="Bates H.J."/>
            <person name="Dunwell J.M."/>
            <person name="Nellist C.F."/>
            <person name="Harrison R.J."/>
        </authorList>
    </citation>
    <scope>NUCLEOTIDE SEQUENCE [LARGE SCALE GENOMIC DNA]</scope>
    <source>
        <strain evidence="9 13">A4</strain>
        <strain evidence="8 14">BC-1</strain>
        <strain evidence="7 18">BC-23</strain>
        <strain evidence="6 12">NOV-27</strain>
        <strain evidence="5 15">NOV-5</strain>
        <strain evidence="4 16">NOV-71</strain>
        <strain evidence="10 19">NOV-77</strain>
        <strain evidence="1 11">NOV-9</strain>
        <strain evidence="3 20">ONT-3</strain>
        <strain evidence="2 17">SCRP245</strain>
    </source>
</reference>
<dbReference type="EMBL" id="QXGF01002661">
    <property type="protein sequence ID" value="KAE8923860.1"/>
    <property type="molecule type" value="Genomic_DNA"/>
</dbReference>
<evidence type="ECO:0000313" key="16">
    <source>
        <dbReference type="Proteomes" id="UP000441208"/>
    </source>
</evidence>
<dbReference type="SUPFAM" id="SSF52058">
    <property type="entry name" value="L domain-like"/>
    <property type="match status" value="1"/>
</dbReference>
<dbReference type="EMBL" id="QXGA01002654">
    <property type="protein sequence ID" value="KAE9094008.1"/>
    <property type="molecule type" value="Genomic_DNA"/>
</dbReference>
<dbReference type="Proteomes" id="UP000441208">
    <property type="component" value="Unassembled WGS sequence"/>
</dbReference>
<dbReference type="Proteomes" id="UP000440732">
    <property type="component" value="Unassembled WGS sequence"/>
</dbReference>
<evidence type="ECO:0000313" key="19">
    <source>
        <dbReference type="Proteomes" id="UP000486351"/>
    </source>
</evidence>
<evidence type="ECO:0000313" key="6">
    <source>
        <dbReference type="EMBL" id="KAE9177970.1"/>
    </source>
</evidence>
<evidence type="ECO:0000313" key="2">
    <source>
        <dbReference type="EMBL" id="KAE8977055.1"/>
    </source>
</evidence>